<organism evidence="1 2">
    <name type="scientific">Sulfobacillus benefaciens</name>
    <dbReference type="NCBI Taxonomy" id="453960"/>
    <lineage>
        <taxon>Bacteria</taxon>
        <taxon>Bacillati</taxon>
        <taxon>Bacillota</taxon>
        <taxon>Clostridia</taxon>
        <taxon>Eubacteriales</taxon>
        <taxon>Clostridiales Family XVII. Incertae Sedis</taxon>
        <taxon>Sulfobacillus</taxon>
    </lineage>
</organism>
<accession>A0A2T2XLV3</accession>
<evidence type="ECO:0000313" key="1">
    <source>
        <dbReference type="EMBL" id="PSR35484.1"/>
    </source>
</evidence>
<dbReference type="EMBL" id="PXYW01000001">
    <property type="protein sequence ID" value="PSR35484.1"/>
    <property type="molecule type" value="Genomic_DNA"/>
</dbReference>
<proteinExistence type="predicted"/>
<protein>
    <submittedName>
        <fullName evidence="1">Uncharacterized protein</fullName>
    </submittedName>
</protein>
<evidence type="ECO:0000313" key="2">
    <source>
        <dbReference type="Proteomes" id="UP000242972"/>
    </source>
</evidence>
<comment type="caution">
    <text evidence="1">The sequence shown here is derived from an EMBL/GenBank/DDBJ whole genome shotgun (WGS) entry which is preliminary data.</text>
</comment>
<name>A0A2T2XLV3_9FIRM</name>
<dbReference type="AlphaFoldDB" id="A0A2T2XLV3"/>
<reference evidence="1 2" key="1">
    <citation type="journal article" date="2014" name="BMC Genomics">
        <title>Comparison of environmental and isolate Sulfobacillus genomes reveals diverse carbon, sulfur, nitrogen, and hydrogen metabolisms.</title>
        <authorList>
            <person name="Justice N.B."/>
            <person name="Norman A."/>
            <person name="Brown C.T."/>
            <person name="Singh A."/>
            <person name="Thomas B.C."/>
            <person name="Banfield J.F."/>
        </authorList>
    </citation>
    <scope>NUCLEOTIDE SEQUENCE [LARGE SCALE GENOMIC DNA]</scope>
    <source>
        <strain evidence="1">AMDSBA4</strain>
    </source>
</reference>
<dbReference type="Proteomes" id="UP000242972">
    <property type="component" value="Unassembled WGS sequence"/>
</dbReference>
<gene>
    <name evidence="1" type="ORF">C7B46_00390</name>
</gene>
<sequence length="99" mass="11401">MYRHPTTVENGNHPLLDLWHQDTTKPTSLTIRTHKEKDLLDSLEGGILLPRLIMMAQHAKLVAETSRKHQQDAEPRQVVLKCLALGIDEACCHWYRHSI</sequence>